<dbReference type="EMBL" id="LR881472">
    <property type="protein sequence ID" value="CAD5336193.1"/>
    <property type="molecule type" value="Genomic_DNA"/>
</dbReference>
<dbReference type="InterPro" id="IPR044987">
    <property type="entry name" value="AtMg00030-like"/>
</dbReference>
<dbReference type="AlphaFoldDB" id="A0A7G2FJR2"/>
<dbReference type="PANTHER" id="PTHR37773">
    <property type="entry name" value="TRANSMEMBRANE PROTEIN"/>
    <property type="match status" value="1"/>
</dbReference>
<organism evidence="1 2">
    <name type="scientific">Arabidopsis thaliana</name>
    <name type="common">Mouse-ear cress</name>
    <dbReference type="NCBI Taxonomy" id="3702"/>
    <lineage>
        <taxon>Eukaryota</taxon>
        <taxon>Viridiplantae</taxon>
        <taxon>Streptophyta</taxon>
        <taxon>Embryophyta</taxon>
        <taxon>Tracheophyta</taxon>
        <taxon>Spermatophyta</taxon>
        <taxon>Magnoliopsida</taxon>
        <taxon>eudicotyledons</taxon>
        <taxon>Gunneridae</taxon>
        <taxon>Pentapetalae</taxon>
        <taxon>rosids</taxon>
        <taxon>malvids</taxon>
        <taxon>Brassicales</taxon>
        <taxon>Brassicaceae</taxon>
        <taxon>Camelineae</taxon>
        <taxon>Arabidopsis</taxon>
    </lineage>
</organism>
<keyword evidence="1" id="KW-0496">Mitochondrion</keyword>
<name>A0A7G2FJR2_ARATH</name>
<evidence type="ECO:0000313" key="2">
    <source>
        <dbReference type="Proteomes" id="UP000516314"/>
    </source>
</evidence>
<proteinExistence type="predicted"/>
<sequence length="270" mass="29601">MFQFAKFSKSKERRLATELGYGFPIGDPWITDALVIISHAINGSEVRLSINIKVKLTPLVLILREGPGAEGRLFDRVVPVLSHLRFRIGWGLNRSFRAKSLSMAFWLGVAMARGSCWAPSVLLASNPLNRIFHKHSGRYSVKEVVGTLLAIPPSEVKVFILPLAQLKSLTPAFGEGGEIRGGRILNTGTKGHPEALEGLEEGDEPHRLSYIRQANTHSSETTSEGALSGTLKVGTICFDWALQADRLTCGDEMESYKNVESRGSACKRLS</sequence>
<protein>
    <submittedName>
        <fullName evidence="1">(thale cress) hypothetical protein</fullName>
    </submittedName>
</protein>
<evidence type="ECO:0000313" key="1">
    <source>
        <dbReference type="EMBL" id="CAD5336193.1"/>
    </source>
</evidence>
<dbReference type="PANTHER" id="PTHR37773:SF1">
    <property type="entry name" value="TRANSMEMBRANE PROTEIN"/>
    <property type="match status" value="1"/>
</dbReference>
<accession>A0A7G2FJR2</accession>
<gene>
    <name evidence="1" type="ORF">AT9943_LOCUS23401</name>
</gene>
<geneLocation type="mitochondrion" evidence="1"/>
<dbReference type="Proteomes" id="UP000516314">
    <property type="component" value="Mitochondrion MT"/>
</dbReference>
<reference evidence="1 2" key="1">
    <citation type="submission" date="2020-09" db="EMBL/GenBank/DDBJ databases">
        <authorList>
            <person name="Ashkenazy H."/>
        </authorList>
    </citation>
    <scope>NUCLEOTIDE SEQUENCE [LARGE SCALE GENOMIC DNA]</scope>
    <source>
        <strain evidence="2">cv. Cdm-0</strain>
    </source>
</reference>